<protein>
    <submittedName>
        <fullName evidence="1">Uncharacterized protein</fullName>
    </submittedName>
</protein>
<accession>A0A4Y2KKB6</accession>
<proteinExistence type="predicted"/>
<dbReference type="Proteomes" id="UP000499080">
    <property type="component" value="Unassembled WGS sequence"/>
</dbReference>
<organism evidence="1 2">
    <name type="scientific">Araneus ventricosus</name>
    <name type="common">Orbweaver spider</name>
    <name type="synonym">Epeira ventricosa</name>
    <dbReference type="NCBI Taxonomy" id="182803"/>
    <lineage>
        <taxon>Eukaryota</taxon>
        <taxon>Metazoa</taxon>
        <taxon>Ecdysozoa</taxon>
        <taxon>Arthropoda</taxon>
        <taxon>Chelicerata</taxon>
        <taxon>Arachnida</taxon>
        <taxon>Araneae</taxon>
        <taxon>Araneomorphae</taxon>
        <taxon>Entelegynae</taxon>
        <taxon>Araneoidea</taxon>
        <taxon>Araneidae</taxon>
        <taxon>Araneus</taxon>
    </lineage>
</organism>
<dbReference type="EMBL" id="BGPR01004759">
    <property type="protein sequence ID" value="GBN03044.1"/>
    <property type="molecule type" value="Genomic_DNA"/>
</dbReference>
<name>A0A4Y2KKB6_ARAVE</name>
<reference evidence="1 2" key="1">
    <citation type="journal article" date="2019" name="Sci. Rep.">
        <title>Orb-weaving spider Araneus ventricosus genome elucidates the spidroin gene catalogue.</title>
        <authorList>
            <person name="Kono N."/>
            <person name="Nakamura H."/>
            <person name="Ohtoshi R."/>
            <person name="Moran D.A.P."/>
            <person name="Shinohara A."/>
            <person name="Yoshida Y."/>
            <person name="Fujiwara M."/>
            <person name="Mori M."/>
            <person name="Tomita M."/>
            <person name="Arakawa K."/>
        </authorList>
    </citation>
    <scope>NUCLEOTIDE SEQUENCE [LARGE SCALE GENOMIC DNA]</scope>
</reference>
<keyword evidence="2" id="KW-1185">Reference proteome</keyword>
<sequence length="40" mass="4599">SRDHHAIAALADESRTRDKGHVRHFLLLKETFENLSRGLT</sequence>
<feature type="non-terminal residue" evidence="1">
    <location>
        <position position="1"/>
    </location>
</feature>
<comment type="caution">
    <text evidence="1">The sequence shown here is derived from an EMBL/GenBank/DDBJ whole genome shotgun (WGS) entry which is preliminary data.</text>
</comment>
<dbReference type="AlphaFoldDB" id="A0A4Y2KKB6"/>
<evidence type="ECO:0000313" key="2">
    <source>
        <dbReference type="Proteomes" id="UP000499080"/>
    </source>
</evidence>
<gene>
    <name evidence="1" type="ORF">AVEN_232555-2_1</name>
</gene>
<evidence type="ECO:0000313" key="1">
    <source>
        <dbReference type="EMBL" id="GBN03044.1"/>
    </source>
</evidence>